<dbReference type="GO" id="GO:0006352">
    <property type="term" value="P:DNA-templated transcription initiation"/>
    <property type="evidence" value="ECO:0007669"/>
    <property type="project" value="InterPro"/>
</dbReference>
<gene>
    <name evidence="7" type="ORF">D4L85_08495</name>
</gene>
<evidence type="ECO:0000313" key="7">
    <source>
        <dbReference type="EMBL" id="AYB30613.1"/>
    </source>
</evidence>
<feature type="domain" description="RNA polymerase sigma-70 region 2" evidence="5">
    <location>
        <begin position="30"/>
        <end position="96"/>
    </location>
</feature>
<dbReference type="InterPro" id="IPR013324">
    <property type="entry name" value="RNA_pol_sigma_r3/r4-like"/>
</dbReference>
<keyword evidence="8" id="KW-1185">Reference proteome</keyword>
<evidence type="ECO:0000256" key="4">
    <source>
        <dbReference type="ARBA" id="ARBA00023163"/>
    </source>
</evidence>
<dbReference type="InterPro" id="IPR013249">
    <property type="entry name" value="RNA_pol_sigma70_r4_t2"/>
</dbReference>
<dbReference type="EMBL" id="CP032382">
    <property type="protein sequence ID" value="AYB30613.1"/>
    <property type="molecule type" value="Genomic_DNA"/>
</dbReference>
<dbReference type="InterPro" id="IPR014284">
    <property type="entry name" value="RNA_pol_sigma-70_dom"/>
</dbReference>
<organism evidence="7 8">
    <name type="scientific">Chryseolinea soli</name>
    <dbReference type="NCBI Taxonomy" id="2321403"/>
    <lineage>
        <taxon>Bacteria</taxon>
        <taxon>Pseudomonadati</taxon>
        <taxon>Bacteroidota</taxon>
        <taxon>Cytophagia</taxon>
        <taxon>Cytophagales</taxon>
        <taxon>Fulvivirgaceae</taxon>
        <taxon>Chryseolinea</taxon>
    </lineage>
</organism>
<dbReference type="Proteomes" id="UP000266183">
    <property type="component" value="Chromosome"/>
</dbReference>
<reference evidence="8" key="1">
    <citation type="submission" date="2018-09" db="EMBL/GenBank/DDBJ databases">
        <title>Chryseolinea sp. KIS68-18 isolated from soil.</title>
        <authorList>
            <person name="Weon H.-Y."/>
            <person name="Kwon S.-W."/>
            <person name="Lee S.A."/>
        </authorList>
    </citation>
    <scope>NUCLEOTIDE SEQUENCE [LARGE SCALE GENOMIC DNA]</scope>
    <source>
        <strain evidence="8">KIS68-18</strain>
    </source>
</reference>
<dbReference type="InterPro" id="IPR039425">
    <property type="entry name" value="RNA_pol_sigma-70-like"/>
</dbReference>
<comment type="similarity">
    <text evidence="1">Belongs to the sigma-70 factor family. ECF subfamily.</text>
</comment>
<dbReference type="Pfam" id="PF04542">
    <property type="entry name" value="Sigma70_r2"/>
    <property type="match status" value="1"/>
</dbReference>
<dbReference type="NCBIfam" id="TIGR02937">
    <property type="entry name" value="sigma70-ECF"/>
    <property type="match status" value="1"/>
</dbReference>
<dbReference type="SUPFAM" id="SSF88659">
    <property type="entry name" value="Sigma3 and sigma4 domains of RNA polymerase sigma factors"/>
    <property type="match status" value="1"/>
</dbReference>
<evidence type="ECO:0000256" key="2">
    <source>
        <dbReference type="ARBA" id="ARBA00023015"/>
    </source>
</evidence>
<proteinExistence type="inferred from homology"/>
<dbReference type="Pfam" id="PF08281">
    <property type="entry name" value="Sigma70_r4_2"/>
    <property type="match status" value="1"/>
</dbReference>
<dbReference type="GO" id="GO:0016987">
    <property type="term" value="F:sigma factor activity"/>
    <property type="evidence" value="ECO:0007669"/>
    <property type="project" value="UniProtKB-KW"/>
</dbReference>
<keyword evidence="2" id="KW-0805">Transcription regulation</keyword>
<evidence type="ECO:0000313" key="8">
    <source>
        <dbReference type="Proteomes" id="UP000266183"/>
    </source>
</evidence>
<evidence type="ECO:0000259" key="5">
    <source>
        <dbReference type="Pfam" id="PF04542"/>
    </source>
</evidence>
<dbReference type="PANTHER" id="PTHR43133">
    <property type="entry name" value="RNA POLYMERASE ECF-TYPE SIGMA FACTO"/>
    <property type="match status" value="1"/>
</dbReference>
<dbReference type="Gene3D" id="1.10.10.10">
    <property type="entry name" value="Winged helix-like DNA-binding domain superfamily/Winged helix DNA-binding domain"/>
    <property type="match status" value="1"/>
</dbReference>
<keyword evidence="4" id="KW-0804">Transcription</keyword>
<evidence type="ECO:0000259" key="6">
    <source>
        <dbReference type="Pfam" id="PF08281"/>
    </source>
</evidence>
<feature type="domain" description="RNA polymerase sigma factor 70 region 4 type 2" evidence="6">
    <location>
        <begin position="132"/>
        <end position="179"/>
    </location>
</feature>
<dbReference type="AlphaFoldDB" id="A0A385SFU5"/>
<evidence type="ECO:0000256" key="1">
    <source>
        <dbReference type="ARBA" id="ARBA00010641"/>
    </source>
</evidence>
<dbReference type="CDD" id="cd06171">
    <property type="entry name" value="Sigma70_r4"/>
    <property type="match status" value="1"/>
</dbReference>
<protein>
    <submittedName>
        <fullName evidence="7">Sigma-70 family RNA polymerase sigma factor</fullName>
    </submittedName>
</protein>
<accession>A0A385SFU5</accession>
<dbReference type="InterPro" id="IPR013325">
    <property type="entry name" value="RNA_pol_sigma_r2"/>
</dbReference>
<dbReference type="InterPro" id="IPR007627">
    <property type="entry name" value="RNA_pol_sigma70_r2"/>
</dbReference>
<dbReference type="KEGG" id="chk:D4L85_08495"/>
<dbReference type="InterPro" id="IPR036388">
    <property type="entry name" value="WH-like_DNA-bd_sf"/>
</dbReference>
<sequence length="195" mass="22601">MENVSHPSMTDDKTLVSRVLQGDMQAFRLLIRQHERLVAHMVGRLVKNNEEREELCQDVFLKVYEKLSDFSFQSKLSTWVATIAYRHAINWMRKRKMPMTDLAEEDHFKAAFVEEENPESLLSDQDMNGFVMTLVDALPPQYKTILTLYHVDAMSYAEIGEVTGLPEGTVKSYLFRGRNLLKEKVKKCIGKEELL</sequence>
<dbReference type="GO" id="GO:0003677">
    <property type="term" value="F:DNA binding"/>
    <property type="evidence" value="ECO:0007669"/>
    <property type="project" value="InterPro"/>
</dbReference>
<keyword evidence="3" id="KW-0731">Sigma factor</keyword>
<dbReference type="PANTHER" id="PTHR43133:SF51">
    <property type="entry name" value="RNA POLYMERASE SIGMA FACTOR"/>
    <property type="match status" value="1"/>
</dbReference>
<evidence type="ECO:0000256" key="3">
    <source>
        <dbReference type="ARBA" id="ARBA00023082"/>
    </source>
</evidence>
<name>A0A385SFU5_9BACT</name>
<dbReference type="SUPFAM" id="SSF88946">
    <property type="entry name" value="Sigma2 domain of RNA polymerase sigma factors"/>
    <property type="match status" value="1"/>
</dbReference>
<dbReference type="Gene3D" id="1.10.1740.10">
    <property type="match status" value="1"/>
</dbReference>